<organism evidence="2 3">
    <name type="scientific">Adineta steineri</name>
    <dbReference type="NCBI Taxonomy" id="433720"/>
    <lineage>
        <taxon>Eukaryota</taxon>
        <taxon>Metazoa</taxon>
        <taxon>Spiralia</taxon>
        <taxon>Gnathifera</taxon>
        <taxon>Rotifera</taxon>
        <taxon>Eurotatoria</taxon>
        <taxon>Bdelloidea</taxon>
        <taxon>Adinetida</taxon>
        <taxon>Adinetidae</taxon>
        <taxon>Adineta</taxon>
    </lineage>
</organism>
<evidence type="ECO:0000313" key="3">
    <source>
        <dbReference type="Proteomes" id="UP000663868"/>
    </source>
</evidence>
<evidence type="ECO:0000313" key="2">
    <source>
        <dbReference type="EMBL" id="CAF4422808.1"/>
    </source>
</evidence>
<gene>
    <name evidence="2" type="ORF">KXQ929_LOCUS52296</name>
</gene>
<name>A0A820QQS1_9BILA</name>
<sequence>STSTKQAREAAKSHIWDKKVARLNQQRELKPIFGCIYDPILDEKLKFELSNYLHQFQKILVPKEIYQPVEQDDKDQEINNETIPNGDKPKRVSKKKSLASKKGSYILRKTL</sequence>
<accession>A0A820QQS1</accession>
<dbReference type="AlphaFoldDB" id="A0A820QQS1"/>
<feature type="region of interest" description="Disordered" evidence="1">
    <location>
        <begin position="71"/>
        <end position="99"/>
    </location>
</feature>
<dbReference type="EMBL" id="CAJOBB010027414">
    <property type="protein sequence ID" value="CAF4422808.1"/>
    <property type="molecule type" value="Genomic_DNA"/>
</dbReference>
<reference evidence="2" key="1">
    <citation type="submission" date="2021-02" db="EMBL/GenBank/DDBJ databases">
        <authorList>
            <person name="Nowell W R."/>
        </authorList>
    </citation>
    <scope>NUCLEOTIDE SEQUENCE</scope>
</reference>
<dbReference type="Proteomes" id="UP000663868">
    <property type="component" value="Unassembled WGS sequence"/>
</dbReference>
<evidence type="ECO:0000256" key="1">
    <source>
        <dbReference type="SAM" id="MobiDB-lite"/>
    </source>
</evidence>
<proteinExistence type="predicted"/>
<comment type="caution">
    <text evidence="2">The sequence shown here is derived from an EMBL/GenBank/DDBJ whole genome shotgun (WGS) entry which is preliminary data.</text>
</comment>
<feature type="non-terminal residue" evidence="2">
    <location>
        <position position="1"/>
    </location>
</feature>
<protein>
    <submittedName>
        <fullName evidence="2">Uncharacterized protein</fullName>
    </submittedName>
</protein>